<keyword evidence="2" id="KW-1185">Reference proteome</keyword>
<gene>
    <name evidence="1" type="ORF">BDN72DRAFT_417287</name>
</gene>
<organism evidence="1 2">
    <name type="scientific">Pluteus cervinus</name>
    <dbReference type="NCBI Taxonomy" id="181527"/>
    <lineage>
        <taxon>Eukaryota</taxon>
        <taxon>Fungi</taxon>
        <taxon>Dikarya</taxon>
        <taxon>Basidiomycota</taxon>
        <taxon>Agaricomycotina</taxon>
        <taxon>Agaricomycetes</taxon>
        <taxon>Agaricomycetidae</taxon>
        <taxon>Agaricales</taxon>
        <taxon>Pluteineae</taxon>
        <taxon>Pluteaceae</taxon>
        <taxon>Pluteus</taxon>
    </lineage>
</organism>
<accession>A0ACD3B290</accession>
<evidence type="ECO:0000313" key="1">
    <source>
        <dbReference type="EMBL" id="TFK71727.1"/>
    </source>
</evidence>
<evidence type="ECO:0000313" key="2">
    <source>
        <dbReference type="Proteomes" id="UP000308600"/>
    </source>
</evidence>
<reference evidence="1 2" key="1">
    <citation type="journal article" date="2019" name="Nat. Ecol. Evol.">
        <title>Megaphylogeny resolves global patterns of mushroom evolution.</title>
        <authorList>
            <person name="Varga T."/>
            <person name="Krizsan K."/>
            <person name="Foldi C."/>
            <person name="Dima B."/>
            <person name="Sanchez-Garcia M."/>
            <person name="Sanchez-Ramirez S."/>
            <person name="Szollosi G.J."/>
            <person name="Szarkandi J.G."/>
            <person name="Papp V."/>
            <person name="Albert L."/>
            <person name="Andreopoulos W."/>
            <person name="Angelini C."/>
            <person name="Antonin V."/>
            <person name="Barry K.W."/>
            <person name="Bougher N.L."/>
            <person name="Buchanan P."/>
            <person name="Buyck B."/>
            <person name="Bense V."/>
            <person name="Catcheside P."/>
            <person name="Chovatia M."/>
            <person name="Cooper J."/>
            <person name="Damon W."/>
            <person name="Desjardin D."/>
            <person name="Finy P."/>
            <person name="Geml J."/>
            <person name="Haridas S."/>
            <person name="Hughes K."/>
            <person name="Justo A."/>
            <person name="Karasinski D."/>
            <person name="Kautmanova I."/>
            <person name="Kiss B."/>
            <person name="Kocsube S."/>
            <person name="Kotiranta H."/>
            <person name="LaButti K.M."/>
            <person name="Lechner B.E."/>
            <person name="Liimatainen K."/>
            <person name="Lipzen A."/>
            <person name="Lukacs Z."/>
            <person name="Mihaltcheva S."/>
            <person name="Morgado L.N."/>
            <person name="Niskanen T."/>
            <person name="Noordeloos M.E."/>
            <person name="Ohm R.A."/>
            <person name="Ortiz-Santana B."/>
            <person name="Ovrebo C."/>
            <person name="Racz N."/>
            <person name="Riley R."/>
            <person name="Savchenko A."/>
            <person name="Shiryaev A."/>
            <person name="Soop K."/>
            <person name="Spirin V."/>
            <person name="Szebenyi C."/>
            <person name="Tomsovsky M."/>
            <person name="Tulloss R.E."/>
            <person name="Uehling J."/>
            <person name="Grigoriev I.V."/>
            <person name="Vagvolgyi C."/>
            <person name="Papp T."/>
            <person name="Martin F.M."/>
            <person name="Miettinen O."/>
            <person name="Hibbett D.S."/>
            <person name="Nagy L.G."/>
        </authorList>
    </citation>
    <scope>NUCLEOTIDE SEQUENCE [LARGE SCALE GENOMIC DNA]</scope>
    <source>
        <strain evidence="1 2">NL-1719</strain>
    </source>
</reference>
<name>A0ACD3B290_9AGAR</name>
<dbReference type="Proteomes" id="UP000308600">
    <property type="component" value="Unassembled WGS sequence"/>
</dbReference>
<proteinExistence type="predicted"/>
<protein>
    <submittedName>
        <fullName evidence="1">Uncharacterized protein</fullName>
    </submittedName>
</protein>
<sequence>MVFATLVLLFGTIYSHSSLLFVHPCARRFSVQAFQPGQSLGDSVLLGLHVHSWCLYGTIHSYFLLSCFLAHPPATRLSKSFGSTNLIATVLDRTEVHPWSLYGTIHSAFLLPFVHPHVTRRLLKSFNPADFDLVAIYVLHGHRFILGVSSTPPAFPCLLVHHQAMRSFKSFNATNLIATVLLRTMVHPWVHMALLARLLRSPLSSFIRRRWDSVKSLKQTNTIAIVHIRTWLILGVYTLPASGYGIAQFQLQVIYSFSSISSRNDSTRSEKIDKQLGTKMPALLLSSSGSTFSRLHAMESLSCACRSMGLGLVTSWGTVGPVLAFDCRRSPSLVPPLSCTSTAIMHTTLFAIKKHWTSFRLRFWLFFFLDGCFRTYVLRAARDGVFLLWFRSMGIGPGCELGDGWALFCL</sequence>
<dbReference type="EMBL" id="ML208294">
    <property type="protein sequence ID" value="TFK71727.1"/>
    <property type="molecule type" value="Genomic_DNA"/>
</dbReference>